<comment type="cofactor">
    <cofactor evidence="1">
        <name>Ca(2+)</name>
        <dbReference type="ChEBI" id="CHEBI:29108"/>
    </cofactor>
</comment>
<accession>A0ABR2KS69</accession>
<keyword evidence="4" id="KW-0378">Hydrolase</keyword>
<dbReference type="Gene3D" id="1.50.10.10">
    <property type="match status" value="1"/>
</dbReference>
<dbReference type="PANTHER" id="PTHR11742:SF6">
    <property type="entry name" value="MANNOSYL-OLIGOSACCHARIDE ALPHA-1,2-MANNOSIDASE IA-RELATED"/>
    <property type="match status" value="1"/>
</dbReference>
<dbReference type="Proteomes" id="UP001470230">
    <property type="component" value="Unassembled WGS sequence"/>
</dbReference>
<dbReference type="EMBL" id="JAPFFF010000003">
    <property type="protein sequence ID" value="KAK8893978.1"/>
    <property type="molecule type" value="Genomic_DNA"/>
</dbReference>
<dbReference type="Pfam" id="PF01532">
    <property type="entry name" value="Glyco_hydro_47"/>
    <property type="match status" value="1"/>
</dbReference>
<keyword evidence="7" id="KW-1185">Reference proteome</keyword>
<evidence type="ECO:0000256" key="2">
    <source>
        <dbReference type="ARBA" id="ARBA00004922"/>
    </source>
</evidence>
<evidence type="ECO:0000256" key="3">
    <source>
        <dbReference type="ARBA" id="ARBA00007658"/>
    </source>
</evidence>
<keyword evidence="5" id="KW-1015">Disulfide bond</keyword>
<comment type="pathway">
    <text evidence="2">Protein modification; protein glycosylation.</text>
</comment>
<dbReference type="SUPFAM" id="SSF48225">
    <property type="entry name" value="Seven-hairpin glycosidases"/>
    <property type="match status" value="1"/>
</dbReference>
<dbReference type="InterPro" id="IPR001382">
    <property type="entry name" value="Glyco_hydro_47"/>
</dbReference>
<dbReference type="InterPro" id="IPR050749">
    <property type="entry name" value="Glycosyl_Hydrolase_47"/>
</dbReference>
<proteinExistence type="inferred from homology"/>
<organism evidence="6 7">
    <name type="scientific">Tritrichomonas musculus</name>
    <dbReference type="NCBI Taxonomy" id="1915356"/>
    <lineage>
        <taxon>Eukaryota</taxon>
        <taxon>Metamonada</taxon>
        <taxon>Parabasalia</taxon>
        <taxon>Tritrichomonadida</taxon>
        <taxon>Tritrichomonadidae</taxon>
        <taxon>Tritrichomonas</taxon>
    </lineage>
</organism>
<comment type="caution">
    <text evidence="6">The sequence shown here is derived from an EMBL/GenBank/DDBJ whole genome shotgun (WGS) entry which is preliminary data.</text>
</comment>
<dbReference type="InterPro" id="IPR036026">
    <property type="entry name" value="Seven-hairpin_glycosidases"/>
</dbReference>
<evidence type="ECO:0000256" key="5">
    <source>
        <dbReference type="ARBA" id="ARBA00023157"/>
    </source>
</evidence>
<evidence type="ECO:0000256" key="1">
    <source>
        <dbReference type="ARBA" id="ARBA00001913"/>
    </source>
</evidence>
<sequence>MKRFKRNRKFINPFPIIIVLLLICCFISVISSILSLNKINELMDLNNNLIKQQNFSKNSQSIEKESITHDIDQDLSDLSLIKQMTYFGFSSFIKNCPESDEIRPITNQCLQNFGFQSTVFESLEPLYILNLAKSFNVAKEIVLKYFKKSEGHRIVFKNSNLIRSELYDRAVASLIGIYLISQDQSFLSAAKQLVSSIMQVDSKSYFPYSIINLEKQQGFERDWENGTSISDIVSGLPEILSLYKITKEDKYLNFVTDLLEKLRKSNSQLNGHEMFAFYNSEDGQNRTSYFFNERNANYFREFYESLLRSYYLIDLKEIKDIIPSSILSGKNTNDVFFDSNHFSYYINSSAPKKDVSPSLQAQFNDKFEFDATFVRNNLRKISYLFLNNQKDESKNEFENKINEYVINLLDETENKCKSLFGYSGLSYSSNKKQRQNNIQHSSFFGNWINTLSYALEFNITFWNRALFSTRGHLLYL</sequence>
<gene>
    <name evidence="6" type="ORF">M9Y10_022408</name>
</gene>
<dbReference type="PANTHER" id="PTHR11742">
    <property type="entry name" value="MANNOSYL-OLIGOSACCHARIDE ALPHA-1,2-MANNOSIDASE-RELATED"/>
    <property type="match status" value="1"/>
</dbReference>
<evidence type="ECO:0000256" key="4">
    <source>
        <dbReference type="ARBA" id="ARBA00022801"/>
    </source>
</evidence>
<name>A0ABR2KS69_9EUKA</name>
<comment type="similarity">
    <text evidence="3">Belongs to the glycosyl hydrolase 47 family.</text>
</comment>
<dbReference type="InterPro" id="IPR012341">
    <property type="entry name" value="6hp_glycosidase-like_sf"/>
</dbReference>
<protein>
    <submittedName>
        <fullName evidence="6">Uncharacterized protein</fullName>
    </submittedName>
</protein>
<evidence type="ECO:0000313" key="7">
    <source>
        <dbReference type="Proteomes" id="UP001470230"/>
    </source>
</evidence>
<evidence type="ECO:0000313" key="6">
    <source>
        <dbReference type="EMBL" id="KAK8893978.1"/>
    </source>
</evidence>
<reference evidence="6 7" key="1">
    <citation type="submission" date="2024-04" db="EMBL/GenBank/DDBJ databases">
        <title>Tritrichomonas musculus Genome.</title>
        <authorList>
            <person name="Alves-Ferreira E."/>
            <person name="Grigg M."/>
            <person name="Lorenzi H."/>
            <person name="Galac M."/>
        </authorList>
    </citation>
    <scope>NUCLEOTIDE SEQUENCE [LARGE SCALE GENOMIC DNA]</scope>
    <source>
        <strain evidence="6 7">EAF2021</strain>
    </source>
</reference>